<name>E8T607_THEA1</name>
<dbReference type="SUPFAM" id="SSF56281">
    <property type="entry name" value="Metallo-hydrolase/oxidoreductase"/>
    <property type="match status" value="1"/>
</dbReference>
<dbReference type="PANTHER" id="PTHR42663">
    <property type="entry name" value="HYDROLASE C777.06C-RELATED-RELATED"/>
    <property type="match status" value="1"/>
</dbReference>
<feature type="domain" description="Metallo-beta-lactamase" evidence="1">
    <location>
        <begin position="42"/>
        <end position="225"/>
    </location>
</feature>
<proteinExistence type="predicted"/>
<dbReference type="PANTHER" id="PTHR42663:SF6">
    <property type="entry name" value="HYDROLASE C777.06C-RELATED"/>
    <property type="match status" value="1"/>
</dbReference>
<organism evidence="2 3">
    <name type="scientific">Thermovibrio ammonificans (strain DSM 15698 / JCM 12110 / HB-1)</name>
    <dbReference type="NCBI Taxonomy" id="648996"/>
    <lineage>
        <taxon>Bacteria</taxon>
        <taxon>Pseudomonadati</taxon>
        <taxon>Aquificota</taxon>
        <taxon>Aquificia</taxon>
        <taxon>Desulfurobacteriales</taxon>
        <taxon>Desulfurobacteriaceae</taxon>
        <taxon>Thermovibrio</taxon>
    </lineage>
</organism>
<dbReference type="EMBL" id="CP002444">
    <property type="protein sequence ID" value="ADU96591.1"/>
    <property type="molecule type" value="Genomic_DNA"/>
</dbReference>
<accession>E8T607</accession>
<sequence>MKLTRESLQNRLVFLGTAGARYVAFGFMRQAGGLYWNFGGYNLHVDPGPGAFVHAHRKGIEPFWTDAVLLTHRHLDHCADVNHILEAMTLGGKRKKGKLLCPSDAVNQDPVVLEYTRQNIEETILIEEKKELMLFENLKLTFPVRHVHGVETYGVIFNWNGKHFGYLTDTKFFPELLEAYSPAKDLLIINTTLYSPNPKIDHLSAKDAKEIIAFVKPTLAVLTHFGKTMLSAKPWEVAASIEKETGVKTLAAYDNMIIDLNILEVVRQRR</sequence>
<dbReference type="InterPro" id="IPR036866">
    <property type="entry name" value="RibonucZ/Hydroxyglut_hydro"/>
</dbReference>
<dbReference type="CDD" id="cd07741">
    <property type="entry name" value="metallo-hydrolase-like_MBL-fold"/>
    <property type="match status" value="1"/>
</dbReference>
<keyword evidence="3" id="KW-1185">Reference proteome</keyword>
<dbReference type="HOGENOM" id="CLU_074581_0_0_0"/>
<gene>
    <name evidence="2" type="ordered locus">Theam_0619</name>
</gene>
<dbReference type="STRING" id="648996.Theam_0619"/>
<dbReference type="Gene3D" id="3.60.15.10">
    <property type="entry name" value="Ribonuclease Z/Hydroxyacylglutathione hydrolase-like"/>
    <property type="match status" value="1"/>
</dbReference>
<dbReference type="Pfam" id="PF12706">
    <property type="entry name" value="Lactamase_B_2"/>
    <property type="match status" value="1"/>
</dbReference>
<protein>
    <submittedName>
        <fullName evidence="2">Metallo-beta-lactamase family protein</fullName>
    </submittedName>
</protein>
<dbReference type="eggNOG" id="COG1235">
    <property type="taxonomic scope" value="Bacteria"/>
</dbReference>
<evidence type="ECO:0000313" key="2">
    <source>
        <dbReference type="EMBL" id="ADU96591.1"/>
    </source>
</evidence>
<dbReference type="InterPro" id="IPR001279">
    <property type="entry name" value="Metallo-B-lactamas"/>
</dbReference>
<dbReference type="Proteomes" id="UP000006362">
    <property type="component" value="Chromosome"/>
</dbReference>
<dbReference type="RefSeq" id="WP_013537377.1">
    <property type="nucleotide sequence ID" value="NC_014926.1"/>
</dbReference>
<evidence type="ECO:0000313" key="3">
    <source>
        <dbReference type="Proteomes" id="UP000006362"/>
    </source>
</evidence>
<reference evidence="2" key="1">
    <citation type="submission" date="2011-01" db="EMBL/GenBank/DDBJ databases">
        <title>Complete sequence of chromosome of Thermovibrio ammonificans HB-1.</title>
        <authorList>
            <consortium name="US DOE Joint Genome Institute"/>
            <person name="Lucas S."/>
            <person name="Copeland A."/>
            <person name="Lapidus A."/>
            <person name="Cheng J.-F."/>
            <person name="Goodwin L."/>
            <person name="Pitluck S."/>
            <person name="Davenport K."/>
            <person name="Detter J.C."/>
            <person name="Han C."/>
            <person name="Tapia R."/>
            <person name="Land M."/>
            <person name="Hauser L."/>
            <person name="Kyrpides N."/>
            <person name="Ivanova N."/>
            <person name="Ovchinnikova G."/>
            <person name="Vetriani C."/>
            <person name="Woyke T."/>
        </authorList>
    </citation>
    <scope>NUCLEOTIDE SEQUENCE [LARGE SCALE GENOMIC DNA]</scope>
    <source>
        <strain evidence="2">HB-1</strain>
    </source>
</reference>
<dbReference type="KEGG" id="tam:Theam_0619"/>
<dbReference type="AlphaFoldDB" id="E8T607"/>
<evidence type="ECO:0000259" key="1">
    <source>
        <dbReference type="Pfam" id="PF12706"/>
    </source>
</evidence>